<feature type="compositionally biased region" description="Low complexity" evidence="1">
    <location>
        <begin position="108"/>
        <end position="117"/>
    </location>
</feature>
<sequence length="189" mass="19676">MGNCFASAPHLDLVNGGNILLHDPQNSACTSRQRSSGAVREGPGYLKRRGEAGSKGSHMKRLIHPAPSQQGPHPGMRKESFKRTSVSVGDSEAAMPQSQSAGLKEAEPAAPAAVGVDPDAERAGGKDVGEAKEAGPSAKEARREVENAEVGGPPDTRPEPANQRAPLTVEEGKEPVRGGRCCSGGEQQR</sequence>
<reference evidence="2" key="1">
    <citation type="journal article" date="2023" name="Science">
        <title>Genome structures resolve the early diversification of teleost fishes.</title>
        <authorList>
            <person name="Parey E."/>
            <person name="Louis A."/>
            <person name="Montfort J."/>
            <person name="Bouchez O."/>
            <person name="Roques C."/>
            <person name="Iampietro C."/>
            <person name="Lluch J."/>
            <person name="Castinel A."/>
            <person name="Donnadieu C."/>
            <person name="Desvignes T."/>
            <person name="Floi Bucao C."/>
            <person name="Jouanno E."/>
            <person name="Wen M."/>
            <person name="Mejri S."/>
            <person name="Dirks R."/>
            <person name="Jansen H."/>
            <person name="Henkel C."/>
            <person name="Chen W.J."/>
            <person name="Zahm M."/>
            <person name="Cabau C."/>
            <person name="Klopp C."/>
            <person name="Thompson A.W."/>
            <person name="Robinson-Rechavi M."/>
            <person name="Braasch I."/>
            <person name="Lecointre G."/>
            <person name="Bobe J."/>
            <person name="Postlethwait J.H."/>
            <person name="Berthelot C."/>
            <person name="Roest Crollius H."/>
            <person name="Guiguen Y."/>
        </authorList>
    </citation>
    <scope>NUCLEOTIDE SEQUENCE</scope>
    <source>
        <strain evidence="2">NC1722</strain>
    </source>
</reference>
<dbReference type="EMBL" id="JAINUG010000185">
    <property type="protein sequence ID" value="KAJ8389207.1"/>
    <property type="molecule type" value="Genomic_DNA"/>
</dbReference>
<evidence type="ECO:0000313" key="2">
    <source>
        <dbReference type="EMBL" id="KAJ8389207.1"/>
    </source>
</evidence>
<dbReference type="Proteomes" id="UP001221898">
    <property type="component" value="Unassembled WGS sequence"/>
</dbReference>
<feature type="region of interest" description="Disordered" evidence="1">
    <location>
        <begin position="23"/>
        <end position="189"/>
    </location>
</feature>
<feature type="compositionally biased region" description="Polar residues" evidence="1">
    <location>
        <begin position="24"/>
        <end position="36"/>
    </location>
</feature>
<accession>A0AAD7RRY4</accession>
<name>A0AAD7RRY4_9TELE</name>
<gene>
    <name evidence="2" type="ORF">AAFF_G00122270</name>
</gene>
<feature type="compositionally biased region" description="Basic and acidic residues" evidence="1">
    <location>
        <begin position="119"/>
        <end position="146"/>
    </location>
</feature>
<proteinExistence type="predicted"/>
<keyword evidence="3" id="KW-1185">Reference proteome</keyword>
<dbReference type="AlphaFoldDB" id="A0AAD7RRY4"/>
<evidence type="ECO:0000313" key="3">
    <source>
        <dbReference type="Proteomes" id="UP001221898"/>
    </source>
</evidence>
<protein>
    <submittedName>
        <fullName evidence="2">Uncharacterized protein</fullName>
    </submittedName>
</protein>
<evidence type="ECO:0000256" key="1">
    <source>
        <dbReference type="SAM" id="MobiDB-lite"/>
    </source>
</evidence>
<organism evidence="2 3">
    <name type="scientific">Aldrovandia affinis</name>
    <dbReference type="NCBI Taxonomy" id="143900"/>
    <lineage>
        <taxon>Eukaryota</taxon>
        <taxon>Metazoa</taxon>
        <taxon>Chordata</taxon>
        <taxon>Craniata</taxon>
        <taxon>Vertebrata</taxon>
        <taxon>Euteleostomi</taxon>
        <taxon>Actinopterygii</taxon>
        <taxon>Neopterygii</taxon>
        <taxon>Teleostei</taxon>
        <taxon>Notacanthiformes</taxon>
        <taxon>Halosauridae</taxon>
        <taxon>Aldrovandia</taxon>
    </lineage>
</organism>
<comment type="caution">
    <text evidence="2">The sequence shown here is derived from an EMBL/GenBank/DDBJ whole genome shotgun (WGS) entry which is preliminary data.</text>
</comment>